<organism evidence="3 4">
    <name type="scientific">Agaricus bisporus var. burnettii</name>
    <dbReference type="NCBI Taxonomy" id="192524"/>
    <lineage>
        <taxon>Eukaryota</taxon>
        <taxon>Fungi</taxon>
        <taxon>Dikarya</taxon>
        <taxon>Basidiomycota</taxon>
        <taxon>Agaricomycotina</taxon>
        <taxon>Agaricomycetes</taxon>
        <taxon>Agaricomycetidae</taxon>
        <taxon>Agaricales</taxon>
        <taxon>Agaricineae</taxon>
        <taxon>Agaricaceae</taxon>
        <taxon>Agaricus</taxon>
    </lineage>
</organism>
<sequence length="236" mass="26624">MSNYSLSNKDYYDQLGEQNFDAPHALELARRAANVFRRAYDFDEGETRVLDFACGVGHLSRELVPYVKSIVGVDISQRMVDEYNRRSLNQGIEPEEMRAIQADILLSSTSSELQEMKGTYDVVVCAAAYHHFDDITVMTRALVEFLKPGGMLLVLDLLKDENVDTEELFPEHRKHDIVAHRGGLSKAQMEEAFVAAAGLQSFKMSDAIKARKRGHPTTLFLAQGIRLEITSVDRIR</sequence>
<feature type="domain" description="Methyltransferase" evidence="2">
    <location>
        <begin position="49"/>
        <end position="150"/>
    </location>
</feature>
<comment type="caution">
    <text evidence="3">The sequence shown here is derived from an EMBL/GenBank/DDBJ whole genome shotgun (WGS) entry which is preliminary data.</text>
</comment>
<name>A0A8H7KID9_AGABI</name>
<dbReference type="GO" id="GO:0016740">
    <property type="term" value="F:transferase activity"/>
    <property type="evidence" value="ECO:0007669"/>
    <property type="project" value="UniProtKB-KW"/>
</dbReference>
<evidence type="ECO:0000313" key="3">
    <source>
        <dbReference type="EMBL" id="KAF7777640.1"/>
    </source>
</evidence>
<dbReference type="Pfam" id="PF13649">
    <property type="entry name" value="Methyltransf_25"/>
    <property type="match status" value="1"/>
</dbReference>
<dbReference type="EMBL" id="JABXXO010000005">
    <property type="protein sequence ID" value="KAF7777640.1"/>
    <property type="molecule type" value="Genomic_DNA"/>
</dbReference>
<dbReference type="AlphaFoldDB" id="A0A8H7KID9"/>
<proteinExistence type="predicted"/>
<dbReference type="InterPro" id="IPR029063">
    <property type="entry name" value="SAM-dependent_MTases_sf"/>
</dbReference>
<evidence type="ECO:0000313" key="4">
    <source>
        <dbReference type="Proteomes" id="UP000629468"/>
    </source>
</evidence>
<dbReference type="PANTHER" id="PTHR43861">
    <property type="entry name" value="TRANS-ACONITATE 2-METHYLTRANSFERASE-RELATED"/>
    <property type="match status" value="1"/>
</dbReference>
<dbReference type="Gene3D" id="3.40.50.150">
    <property type="entry name" value="Vaccinia Virus protein VP39"/>
    <property type="match status" value="1"/>
</dbReference>
<dbReference type="Proteomes" id="UP000629468">
    <property type="component" value="Unassembled WGS sequence"/>
</dbReference>
<keyword evidence="1" id="KW-0808">Transferase</keyword>
<reference evidence="3 4" key="1">
    <citation type="journal article" name="Sci. Rep.">
        <title>Telomere-to-telomere assembled and centromere annotated genomes of the two main subspecies of the button mushroom Agaricus bisporus reveal especially polymorphic chromosome ends.</title>
        <authorList>
            <person name="Sonnenberg A.S.M."/>
            <person name="Sedaghat-Telgerd N."/>
            <person name="Lavrijssen B."/>
            <person name="Ohm R.A."/>
            <person name="Hendrickx P.M."/>
            <person name="Scholtmeijer K."/>
            <person name="Baars J.J.P."/>
            <person name="van Peer A."/>
        </authorList>
    </citation>
    <scope>NUCLEOTIDE SEQUENCE [LARGE SCALE GENOMIC DNA]</scope>
    <source>
        <strain evidence="3 4">H119_p4</strain>
    </source>
</reference>
<evidence type="ECO:0000256" key="1">
    <source>
        <dbReference type="ARBA" id="ARBA00022679"/>
    </source>
</evidence>
<dbReference type="SUPFAM" id="SSF53335">
    <property type="entry name" value="S-adenosyl-L-methionine-dependent methyltransferases"/>
    <property type="match status" value="1"/>
</dbReference>
<accession>A0A8H7KID9</accession>
<gene>
    <name evidence="3" type="ORF">Agabi119p4_3712</name>
</gene>
<protein>
    <recommendedName>
        <fullName evidence="2">Methyltransferase domain-containing protein</fullName>
    </recommendedName>
</protein>
<dbReference type="CDD" id="cd02440">
    <property type="entry name" value="AdoMet_MTases"/>
    <property type="match status" value="1"/>
</dbReference>
<evidence type="ECO:0000259" key="2">
    <source>
        <dbReference type="Pfam" id="PF13649"/>
    </source>
</evidence>
<dbReference type="InterPro" id="IPR041698">
    <property type="entry name" value="Methyltransf_25"/>
</dbReference>